<evidence type="ECO:0008006" key="3">
    <source>
        <dbReference type="Google" id="ProtNLM"/>
    </source>
</evidence>
<proteinExistence type="predicted"/>
<dbReference type="OrthoDB" id="1337415at2"/>
<organism evidence="1 2">
    <name type="scientific">Sphingobacterium alkalisoli</name>
    <dbReference type="NCBI Taxonomy" id="1874115"/>
    <lineage>
        <taxon>Bacteria</taxon>
        <taxon>Pseudomonadati</taxon>
        <taxon>Bacteroidota</taxon>
        <taxon>Sphingobacteriia</taxon>
        <taxon>Sphingobacteriales</taxon>
        <taxon>Sphingobacteriaceae</taxon>
        <taxon>Sphingobacterium</taxon>
    </lineage>
</organism>
<comment type="caution">
    <text evidence="1">The sequence shown here is derived from an EMBL/GenBank/DDBJ whole genome shotgun (WGS) entry which is preliminary data.</text>
</comment>
<dbReference type="PROSITE" id="PS51257">
    <property type="entry name" value="PROKAR_LIPOPROTEIN"/>
    <property type="match status" value="1"/>
</dbReference>
<keyword evidence="2" id="KW-1185">Reference proteome</keyword>
<accession>A0A4U0H2Q5</accession>
<dbReference type="EMBL" id="SUKA01000003">
    <property type="protein sequence ID" value="TJY65905.1"/>
    <property type="molecule type" value="Genomic_DNA"/>
</dbReference>
<sequence>MILKKLQLVIILSTFFLFMGCSSMYMPNVPATPMFRTQGEVYVSGHINTKGNLSGSLGVAATNRVAIIANGSYVKNGVKSNEQFDQKIIEGGIGYFTKIGENKRQVLELYAGYGIGNTLNIDKRASTTGFEAVEIRDMNFDKIFVQLNYSATRKRKLNLFGNKRELNYGTAIRLSRIGTTDFTIDGIDLQSEENLFIEPVFFTRMELFNGFQLQYTTGFNIGMVDNEYLKAGNSVFTLGVSYNFVRKKNK</sequence>
<name>A0A4U0H2Q5_9SPHI</name>
<reference evidence="1 2" key="1">
    <citation type="submission" date="2019-04" db="EMBL/GenBank/DDBJ databases">
        <title>Sphingobacterium olei sp. nov., isolated from oil-contaminated soil.</title>
        <authorList>
            <person name="Liu B."/>
        </authorList>
    </citation>
    <scope>NUCLEOTIDE SEQUENCE [LARGE SCALE GENOMIC DNA]</scope>
    <source>
        <strain evidence="1 2">Y3L14</strain>
    </source>
</reference>
<gene>
    <name evidence="1" type="ORF">FAZ19_12415</name>
</gene>
<evidence type="ECO:0000313" key="1">
    <source>
        <dbReference type="EMBL" id="TJY65905.1"/>
    </source>
</evidence>
<evidence type="ECO:0000313" key="2">
    <source>
        <dbReference type="Proteomes" id="UP000309872"/>
    </source>
</evidence>
<dbReference type="Proteomes" id="UP000309872">
    <property type="component" value="Unassembled WGS sequence"/>
</dbReference>
<dbReference type="RefSeq" id="WP_136821034.1">
    <property type="nucleotide sequence ID" value="NZ_BMJX01000003.1"/>
</dbReference>
<protein>
    <recommendedName>
        <fullName evidence="3">Outer membrane protein beta-barrel domain-containing protein</fullName>
    </recommendedName>
</protein>
<dbReference type="AlphaFoldDB" id="A0A4U0H2Q5"/>